<dbReference type="Pfam" id="PF02073">
    <property type="entry name" value="Peptidase_M29"/>
    <property type="match status" value="1"/>
</dbReference>
<dbReference type="RefSeq" id="WP_144088946.1">
    <property type="nucleotide sequence ID" value="NZ_VMHE01000014.1"/>
</dbReference>
<dbReference type="GO" id="GO:0006508">
    <property type="term" value="P:proteolysis"/>
    <property type="evidence" value="ECO:0007669"/>
    <property type="project" value="UniProtKB-KW"/>
</dbReference>
<keyword evidence="7" id="KW-0479">Metal-binding</keyword>
<comment type="cofactor">
    <cofactor evidence="1">
        <name>Co(2+)</name>
        <dbReference type="ChEBI" id="CHEBI:48828"/>
    </cofactor>
</comment>
<comment type="caution">
    <text evidence="10">The sequence shown here is derived from an EMBL/GenBank/DDBJ whole genome shotgun (WGS) entry which is preliminary data.</text>
</comment>
<evidence type="ECO:0000256" key="8">
    <source>
        <dbReference type="ARBA" id="ARBA00022801"/>
    </source>
</evidence>
<dbReference type="GO" id="GO:0008237">
    <property type="term" value="F:metallopeptidase activity"/>
    <property type="evidence" value="ECO:0007669"/>
    <property type="project" value="UniProtKB-KW"/>
</dbReference>
<dbReference type="AlphaFoldDB" id="A0A556PH03"/>
<keyword evidence="8" id="KW-0378">Hydrolase</keyword>
<protein>
    <submittedName>
        <fullName evidence="10">Aminopeptidase</fullName>
    </submittedName>
</protein>
<keyword evidence="6" id="KW-0645">Protease</keyword>
<dbReference type="Gene3D" id="3.40.1830.10">
    <property type="entry name" value="Thermophilic metalloprotease (M29)"/>
    <property type="match status" value="1"/>
</dbReference>
<sequence length="411" mass="46249">MPTEATLKKYAELAVKVGVNVQKEQPIFINAPIEARDFVHHVVEEAYRVGAENVTVNWSDEVITRKKYENEPLHVLESIPDWLVDKQTGHVKNGGCILSVYAPNPDLLDGIEPERIAKANKAAGEALAEYREYMMSDRIQWSIVSVPTEKWAAKIYPDKNEEDAMNELWKEIFKIVRVDQEDPIQAWEDHNETLHDIRDYLNEKKYVALEYHSATTDLRIQLPKGHIWAGGTAKSEKGVIFNPNMPTEEVFTAPHREGVEGTVRNTKPLNYNGNLIDDFKLTFKDGKVVDFEAGKGEETLKHLLDTDEGAVRLGEVALVPHSSPISQSGLIFFNTLYDENASCHLALGQAYPTNLENGENMSADEQKEAGINKSLIHEDFMMGSSDLTIYGVTESGEKEEILKDGEWAIHS</sequence>
<keyword evidence="9" id="KW-0482">Metalloprotease</keyword>
<evidence type="ECO:0000256" key="4">
    <source>
        <dbReference type="ARBA" id="ARBA00008236"/>
    </source>
</evidence>
<dbReference type="GO" id="GO:0004177">
    <property type="term" value="F:aminopeptidase activity"/>
    <property type="evidence" value="ECO:0007669"/>
    <property type="project" value="UniProtKB-KW"/>
</dbReference>
<dbReference type="InterPro" id="IPR000787">
    <property type="entry name" value="Peptidase_M29"/>
</dbReference>
<dbReference type="EMBL" id="VMHE01000014">
    <property type="protein sequence ID" value="TSJ63662.1"/>
    <property type="molecule type" value="Genomic_DNA"/>
</dbReference>
<organism evidence="10 11">
    <name type="scientific">Allobacillus salarius</name>
    <dbReference type="NCBI Taxonomy" id="1955272"/>
    <lineage>
        <taxon>Bacteria</taxon>
        <taxon>Bacillati</taxon>
        <taxon>Bacillota</taxon>
        <taxon>Bacilli</taxon>
        <taxon>Bacillales</taxon>
        <taxon>Bacillaceae</taxon>
        <taxon>Allobacillus</taxon>
    </lineage>
</organism>
<keyword evidence="11" id="KW-1185">Reference proteome</keyword>
<comment type="similarity">
    <text evidence="4">Belongs to the peptidase M29 family.</text>
</comment>
<evidence type="ECO:0000256" key="5">
    <source>
        <dbReference type="ARBA" id="ARBA00022438"/>
    </source>
</evidence>
<dbReference type="Proteomes" id="UP000316425">
    <property type="component" value="Unassembled WGS sequence"/>
</dbReference>
<dbReference type="GO" id="GO:0046872">
    <property type="term" value="F:metal ion binding"/>
    <property type="evidence" value="ECO:0007669"/>
    <property type="project" value="UniProtKB-KW"/>
</dbReference>
<dbReference type="PRINTS" id="PR00919">
    <property type="entry name" value="THERMOPTASE"/>
</dbReference>
<reference evidence="10 11" key="1">
    <citation type="submission" date="2019-07" db="EMBL/GenBank/DDBJ databases">
        <title>Allobacillus sp. nov. SKP isolated from shrimp paste of Euphausiacea.</title>
        <authorList>
            <person name="Kanchanasin P."/>
            <person name="Tanasupawat S."/>
            <person name="Shi W."/>
            <person name="Wu L."/>
            <person name="Ma J."/>
        </authorList>
    </citation>
    <scope>NUCLEOTIDE SEQUENCE [LARGE SCALE GENOMIC DNA]</scope>
    <source>
        <strain evidence="10 11">SKP4-8</strain>
    </source>
</reference>
<dbReference type="InterPro" id="IPR052170">
    <property type="entry name" value="M29_Exopeptidase"/>
</dbReference>
<gene>
    <name evidence="10" type="ORF">FPQ13_08665</name>
</gene>
<evidence type="ECO:0000313" key="10">
    <source>
        <dbReference type="EMBL" id="TSJ63662.1"/>
    </source>
</evidence>
<evidence type="ECO:0000256" key="3">
    <source>
        <dbReference type="ARBA" id="ARBA00001947"/>
    </source>
</evidence>
<name>A0A556PH03_9BACI</name>
<evidence type="ECO:0000313" key="11">
    <source>
        <dbReference type="Proteomes" id="UP000316425"/>
    </source>
</evidence>
<dbReference type="PANTHER" id="PTHR34448">
    <property type="entry name" value="AMINOPEPTIDASE"/>
    <property type="match status" value="1"/>
</dbReference>
<comment type="cofactor">
    <cofactor evidence="3">
        <name>Zn(2+)</name>
        <dbReference type="ChEBI" id="CHEBI:29105"/>
    </cofactor>
</comment>
<evidence type="ECO:0000256" key="7">
    <source>
        <dbReference type="ARBA" id="ARBA00022723"/>
    </source>
</evidence>
<keyword evidence="5 10" id="KW-0031">Aminopeptidase</keyword>
<evidence type="ECO:0000256" key="9">
    <source>
        <dbReference type="ARBA" id="ARBA00023049"/>
    </source>
</evidence>
<dbReference type="SUPFAM" id="SSF144052">
    <property type="entry name" value="Thermophilic metalloprotease-like"/>
    <property type="match status" value="1"/>
</dbReference>
<dbReference type="PANTHER" id="PTHR34448:SF3">
    <property type="entry name" value="AMINOPEPTIDASE AMPS"/>
    <property type="match status" value="1"/>
</dbReference>
<proteinExistence type="inferred from homology"/>
<dbReference type="InterPro" id="IPR035097">
    <property type="entry name" value="M29_N-terminal"/>
</dbReference>
<comment type="cofactor">
    <cofactor evidence="2">
        <name>Mg(2+)</name>
        <dbReference type="ChEBI" id="CHEBI:18420"/>
    </cofactor>
</comment>
<evidence type="ECO:0000256" key="1">
    <source>
        <dbReference type="ARBA" id="ARBA00001941"/>
    </source>
</evidence>
<evidence type="ECO:0000256" key="2">
    <source>
        <dbReference type="ARBA" id="ARBA00001946"/>
    </source>
</evidence>
<accession>A0A556PH03</accession>
<dbReference type="OrthoDB" id="9803993at2"/>
<evidence type="ECO:0000256" key="6">
    <source>
        <dbReference type="ARBA" id="ARBA00022670"/>
    </source>
</evidence>